<evidence type="ECO:0000313" key="2">
    <source>
        <dbReference type="EMBL" id="OBS16853.1"/>
    </source>
</evidence>
<feature type="compositionally biased region" description="Basic and acidic residues" evidence="1">
    <location>
        <begin position="88"/>
        <end position="102"/>
    </location>
</feature>
<dbReference type="EMBL" id="LYXU01000058">
    <property type="protein sequence ID" value="OBS16853.1"/>
    <property type="molecule type" value="Genomic_DNA"/>
</dbReference>
<evidence type="ECO:0000256" key="1">
    <source>
        <dbReference type="SAM" id="MobiDB-lite"/>
    </source>
</evidence>
<feature type="region of interest" description="Disordered" evidence="1">
    <location>
        <begin position="1"/>
        <end position="103"/>
    </location>
</feature>
<evidence type="ECO:0000313" key="3">
    <source>
        <dbReference type="EMBL" id="OBS16870.1"/>
    </source>
</evidence>
<proteinExistence type="predicted"/>
<feature type="compositionally biased region" description="Basic and acidic residues" evidence="1">
    <location>
        <begin position="67"/>
        <end position="80"/>
    </location>
</feature>
<evidence type="ECO:0000313" key="4">
    <source>
        <dbReference type="Proteomes" id="UP000091967"/>
    </source>
</evidence>
<sequence>MKGSRDSTGNQEDSYAKKKGRSDAPIPFVHLPGNEIGTGSAGFATSMHTQHKNKRNIEEMSGQPEPDSGRPAKRMDHGHGDGVMPATSDDHMMPDEEVEHTPPKKKRYIEEMSGQPELDSGRPAKRMDYGDGVMPATSDDHMMPNEEVEYTQHKNKRNIEEMSGQSVLDSGRPTKRMYHGYNGMQAISDDYMMRDEAQPKQGLDGEISGYAERVRNYELLLESNIDEKVFNGFQEAFRRGSTTLAKVIHDSPQRIRLWVLGMMDTEFRRTIIDLMSDMETKIGDYDPVGALPNIMTDSLAREPFGKLKTCVVCEGGFCSANKESPVDVEEVVWKDCRIHLMHLECFRKKVSKGEVPVKGFCECVNFS</sequence>
<comment type="caution">
    <text evidence="3">The sequence shown here is derived from an EMBL/GenBank/DDBJ whole genome shotgun (WGS) entry which is preliminary data.</text>
</comment>
<reference evidence="3 4" key="1">
    <citation type="submission" date="2016-06" db="EMBL/GenBank/DDBJ databases">
        <title>Living apart together: crosstalk between the core and supernumerary genomes in a fungal plant pathogen.</title>
        <authorList>
            <person name="Vanheule A."/>
            <person name="Audenaert K."/>
            <person name="Warris S."/>
            <person name="Van De Geest H."/>
            <person name="Schijlen E."/>
            <person name="Hofte M."/>
            <person name="De Saeger S."/>
            <person name="Haesaert G."/>
            <person name="Waalwijk C."/>
            <person name="Van Der Lee T."/>
        </authorList>
    </citation>
    <scope>NUCLEOTIDE SEQUENCE [LARGE SCALE GENOMIC DNA]</scope>
    <source>
        <strain evidence="3 4">2516</strain>
    </source>
</reference>
<protein>
    <submittedName>
        <fullName evidence="3">Uncharacterized protein</fullName>
    </submittedName>
</protein>
<dbReference type="EMBL" id="LYXU01000057">
    <property type="protein sequence ID" value="OBS16870.1"/>
    <property type="molecule type" value="Genomic_DNA"/>
</dbReference>
<dbReference type="AlphaFoldDB" id="A0A1B8A8S2"/>
<name>A0A1B8A8S2_FUSPO</name>
<dbReference type="OMA" id="KRNIDEM"/>
<feature type="compositionally biased region" description="Polar residues" evidence="1">
    <location>
        <begin position="1"/>
        <end position="13"/>
    </location>
</feature>
<keyword evidence="4" id="KW-1185">Reference proteome</keyword>
<dbReference type="Proteomes" id="UP000091967">
    <property type="component" value="Unassembled WGS sequence"/>
</dbReference>
<organism evidence="3 4">
    <name type="scientific">Fusarium poae</name>
    <dbReference type="NCBI Taxonomy" id="36050"/>
    <lineage>
        <taxon>Eukaryota</taxon>
        <taxon>Fungi</taxon>
        <taxon>Dikarya</taxon>
        <taxon>Ascomycota</taxon>
        <taxon>Pezizomycotina</taxon>
        <taxon>Sordariomycetes</taxon>
        <taxon>Hypocreomycetidae</taxon>
        <taxon>Hypocreales</taxon>
        <taxon>Nectriaceae</taxon>
        <taxon>Fusarium</taxon>
    </lineage>
</organism>
<accession>A0A1B8A8S2</accession>
<gene>
    <name evidence="3" type="ORF">FPOA_12558</name>
    <name evidence="2" type="ORF">FPOA_12563</name>
</gene>